<protein>
    <submittedName>
        <fullName evidence="1">Uncharacterized protein</fullName>
    </submittedName>
</protein>
<dbReference type="EMBL" id="VSRR010029901">
    <property type="protein sequence ID" value="MPC69731.1"/>
    <property type="molecule type" value="Genomic_DNA"/>
</dbReference>
<evidence type="ECO:0000313" key="2">
    <source>
        <dbReference type="Proteomes" id="UP000324222"/>
    </source>
</evidence>
<organism evidence="1 2">
    <name type="scientific">Portunus trituberculatus</name>
    <name type="common">Swimming crab</name>
    <name type="synonym">Neptunus trituberculatus</name>
    <dbReference type="NCBI Taxonomy" id="210409"/>
    <lineage>
        <taxon>Eukaryota</taxon>
        <taxon>Metazoa</taxon>
        <taxon>Ecdysozoa</taxon>
        <taxon>Arthropoda</taxon>
        <taxon>Crustacea</taxon>
        <taxon>Multicrustacea</taxon>
        <taxon>Malacostraca</taxon>
        <taxon>Eumalacostraca</taxon>
        <taxon>Eucarida</taxon>
        <taxon>Decapoda</taxon>
        <taxon>Pleocyemata</taxon>
        <taxon>Brachyura</taxon>
        <taxon>Eubrachyura</taxon>
        <taxon>Portunoidea</taxon>
        <taxon>Portunidae</taxon>
        <taxon>Portuninae</taxon>
        <taxon>Portunus</taxon>
    </lineage>
</organism>
<gene>
    <name evidence="1" type="ORF">E2C01_063962</name>
</gene>
<comment type="caution">
    <text evidence="1">The sequence shown here is derived from an EMBL/GenBank/DDBJ whole genome shotgun (WGS) entry which is preliminary data.</text>
</comment>
<dbReference type="AlphaFoldDB" id="A0A5B7HAI8"/>
<keyword evidence="2" id="KW-1185">Reference proteome</keyword>
<dbReference type="Proteomes" id="UP000324222">
    <property type="component" value="Unassembled WGS sequence"/>
</dbReference>
<sequence length="148" mass="16451">MQLVEGLQWARVIGSRLFLVRSVIGSHWKVLSRVTGLKDSLAHGQYRRRRAVQTPLSSGTVDHTYWGQLQGRGGRGGDADLSHLTGAPPESPHLSAIRLATWRHLCWPASLPAATVNITSHTPILRHPPYRLPSPFRFLPSPPSLTWD</sequence>
<name>A0A5B7HAI8_PORTR</name>
<accession>A0A5B7HAI8</accession>
<evidence type="ECO:0000313" key="1">
    <source>
        <dbReference type="EMBL" id="MPC69731.1"/>
    </source>
</evidence>
<reference evidence="1 2" key="1">
    <citation type="submission" date="2019-05" db="EMBL/GenBank/DDBJ databases">
        <title>Another draft genome of Portunus trituberculatus and its Hox gene families provides insights of decapod evolution.</title>
        <authorList>
            <person name="Jeong J.-H."/>
            <person name="Song I."/>
            <person name="Kim S."/>
            <person name="Choi T."/>
            <person name="Kim D."/>
            <person name="Ryu S."/>
            <person name="Kim W."/>
        </authorList>
    </citation>
    <scope>NUCLEOTIDE SEQUENCE [LARGE SCALE GENOMIC DNA]</scope>
    <source>
        <tissue evidence="1">Muscle</tissue>
    </source>
</reference>
<proteinExistence type="predicted"/>